<keyword evidence="3 7" id="KW-0418">Kinase</keyword>
<dbReference type="GO" id="GO:0030975">
    <property type="term" value="F:thiamine binding"/>
    <property type="evidence" value="ECO:0007669"/>
    <property type="project" value="InterPro"/>
</dbReference>
<dbReference type="EC" id="2.7.6.2" evidence="5"/>
<dbReference type="RefSeq" id="WP_061569971.1">
    <property type="nucleotide sequence ID" value="NZ_JBAIZG010000046.1"/>
</dbReference>
<keyword evidence="1 7" id="KW-0808">Transferase</keyword>
<dbReference type="InterPro" id="IPR006282">
    <property type="entry name" value="Thi_PPkinase"/>
</dbReference>
<evidence type="ECO:0000313" key="8">
    <source>
        <dbReference type="Proteomes" id="UP000075683"/>
    </source>
</evidence>
<dbReference type="GO" id="GO:0016301">
    <property type="term" value="F:kinase activity"/>
    <property type="evidence" value="ECO:0007669"/>
    <property type="project" value="UniProtKB-KW"/>
</dbReference>
<dbReference type="OrthoDB" id="9804377at2"/>
<sequence>MIVHIVAGGPKDFLPDLRDFDGKDVYWIGVDKGVAYLFEHGLVPRTAVGDFDSLPPSEWRKYKEKIPDIKTFPPEKDKTDMELAVLEAMGKHPEKLRIFGATGGRMDHFLGNIFLMGRFLREKTPVEMIDRQNVVEWKTPGRYRLEGWPGKPYVSFLSLSPEVKGLSLEGFKYPLKNGHISFGSTLCISNELIGDSGTYSFTEGILLVIRSSDRPSGKAIFGGSEGKNAGETIG</sequence>
<dbReference type="STRING" id="301148.B4135_3812"/>
<dbReference type="GO" id="GO:0005524">
    <property type="term" value="F:ATP binding"/>
    <property type="evidence" value="ECO:0007669"/>
    <property type="project" value="UniProtKB-KW"/>
</dbReference>
<dbReference type="InterPro" id="IPR053149">
    <property type="entry name" value="TPK"/>
</dbReference>
<feature type="domain" description="Thiamin pyrophosphokinase thiamin-binding" evidence="6">
    <location>
        <begin position="141"/>
        <end position="207"/>
    </location>
</feature>
<dbReference type="Pfam" id="PF04265">
    <property type="entry name" value="TPK_B1_binding"/>
    <property type="match status" value="1"/>
</dbReference>
<dbReference type="PANTHER" id="PTHR41299:SF1">
    <property type="entry name" value="THIAMINE PYROPHOSPHOKINASE"/>
    <property type="match status" value="1"/>
</dbReference>
<evidence type="ECO:0000256" key="3">
    <source>
        <dbReference type="ARBA" id="ARBA00022777"/>
    </source>
</evidence>
<protein>
    <recommendedName>
        <fullName evidence="5">Thiamine diphosphokinase</fullName>
        <ecNumber evidence="5">2.7.6.2</ecNumber>
    </recommendedName>
</protein>
<evidence type="ECO:0000256" key="5">
    <source>
        <dbReference type="NCBIfam" id="TIGR01378"/>
    </source>
</evidence>
<evidence type="ECO:0000259" key="6">
    <source>
        <dbReference type="SMART" id="SM00983"/>
    </source>
</evidence>
<dbReference type="Pfam" id="PF04263">
    <property type="entry name" value="TPK_catalytic"/>
    <property type="match status" value="1"/>
</dbReference>
<dbReference type="InterPro" id="IPR036371">
    <property type="entry name" value="TPK_B1-bd_sf"/>
</dbReference>
<name>A0A150LAW5_9BACI</name>
<dbReference type="SMART" id="SM00983">
    <property type="entry name" value="TPK_B1_binding"/>
    <property type="match status" value="1"/>
</dbReference>
<evidence type="ECO:0000256" key="1">
    <source>
        <dbReference type="ARBA" id="ARBA00022679"/>
    </source>
</evidence>
<dbReference type="EMBL" id="LQYT01000130">
    <property type="protein sequence ID" value="KYD09488.1"/>
    <property type="molecule type" value="Genomic_DNA"/>
</dbReference>
<dbReference type="InterPro" id="IPR036759">
    <property type="entry name" value="TPK_catalytic_sf"/>
</dbReference>
<dbReference type="GO" id="GO:0009229">
    <property type="term" value="P:thiamine diphosphate biosynthetic process"/>
    <property type="evidence" value="ECO:0007669"/>
    <property type="project" value="InterPro"/>
</dbReference>
<evidence type="ECO:0000256" key="2">
    <source>
        <dbReference type="ARBA" id="ARBA00022741"/>
    </source>
</evidence>
<gene>
    <name evidence="7" type="ORF">B4135_3812</name>
</gene>
<dbReference type="CDD" id="cd07995">
    <property type="entry name" value="TPK"/>
    <property type="match status" value="1"/>
</dbReference>
<dbReference type="PANTHER" id="PTHR41299">
    <property type="entry name" value="THIAMINE PYROPHOSPHOKINASE"/>
    <property type="match status" value="1"/>
</dbReference>
<dbReference type="NCBIfam" id="TIGR01378">
    <property type="entry name" value="thi_PPkinase"/>
    <property type="match status" value="1"/>
</dbReference>
<dbReference type="GO" id="GO:0006772">
    <property type="term" value="P:thiamine metabolic process"/>
    <property type="evidence" value="ECO:0007669"/>
    <property type="project" value="UniProtKB-UniRule"/>
</dbReference>
<dbReference type="GO" id="GO:0004788">
    <property type="term" value="F:thiamine diphosphokinase activity"/>
    <property type="evidence" value="ECO:0007669"/>
    <property type="project" value="UniProtKB-UniRule"/>
</dbReference>
<reference evidence="7 8" key="1">
    <citation type="submission" date="2016-01" db="EMBL/GenBank/DDBJ databases">
        <title>Draft Genome Sequences of Seven Thermophilic Sporeformers Isolated from Foods.</title>
        <authorList>
            <person name="Berendsen E.M."/>
            <person name="Wells-Bennik M.H."/>
            <person name="Krawcyk A.O."/>
            <person name="De Jong A."/>
            <person name="Holsappel S."/>
            <person name="Eijlander R.T."/>
            <person name="Kuipers O.P."/>
        </authorList>
    </citation>
    <scope>NUCLEOTIDE SEQUENCE [LARGE SCALE GENOMIC DNA]</scope>
    <source>
        <strain evidence="7 8">B4135</strain>
    </source>
</reference>
<dbReference type="Gene3D" id="3.40.50.10240">
    <property type="entry name" value="Thiamin pyrophosphokinase, catalytic domain"/>
    <property type="match status" value="1"/>
</dbReference>
<dbReference type="Proteomes" id="UP000075683">
    <property type="component" value="Unassembled WGS sequence"/>
</dbReference>
<keyword evidence="2" id="KW-0547">Nucleotide-binding</keyword>
<accession>A0A150LAW5</accession>
<proteinExistence type="predicted"/>
<keyword evidence="4" id="KW-0067">ATP-binding</keyword>
<dbReference type="SUPFAM" id="SSF63862">
    <property type="entry name" value="Thiamin pyrophosphokinase, substrate-binding domain"/>
    <property type="match status" value="1"/>
</dbReference>
<dbReference type="InterPro" id="IPR007371">
    <property type="entry name" value="TPK_catalytic"/>
</dbReference>
<dbReference type="AlphaFoldDB" id="A0A150LAW5"/>
<evidence type="ECO:0000313" key="7">
    <source>
        <dbReference type="EMBL" id="KYD09488.1"/>
    </source>
</evidence>
<dbReference type="SUPFAM" id="SSF63999">
    <property type="entry name" value="Thiamin pyrophosphokinase, catalytic domain"/>
    <property type="match status" value="1"/>
</dbReference>
<comment type="caution">
    <text evidence="7">The sequence shown here is derived from an EMBL/GenBank/DDBJ whole genome shotgun (WGS) entry which is preliminary data.</text>
</comment>
<evidence type="ECO:0000256" key="4">
    <source>
        <dbReference type="ARBA" id="ARBA00022840"/>
    </source>
</evidence>
<dbReference type="PATRIC" id="fig|301148.3.peg.1857"/>
<dbReference type="InterPro" id="IPR007373">
    <property type="entry name" value="Thiamin_PyroPKinase_B1-bd"/>
</dbReference>
<organism evidence="7 8">
    <name type="scientific">Caldibacillus debilis</name>
    <dbReference type="NCBI Taxonomy" id="301148"/>
    <lineage>
        <taxon>Bacteria</taxon>
        <taxon>Bacillati</taxon>
        <taxon>Bacillota</taxon>
        <taxon>Bacilli</taxon>
        <taxon>Bacillales</taxon>
        <taxon>Bacillaceae</taxon>
        <taxon>Caldibacillus</taxon>
    </lineage>
</organism>